<reference evidence="2 3" key="1">
    <citation type="submission" date="2018-03" db="EMBL/GenBank/DDBJ databases">
        <title>Adhaeribacter sp. HMF7605 Genome sequencing and assembly.</title>
        <authorList>
            <person name="Kang H."/>
            <person name="Kang J."/>
            <person name="Cha I."/>
            <person name="Kim H."/>
            <person name="Joh K."/>
        </authorList>
    </citation>
    <scope>NUCLEOTIDE SEQUENCE [LARGE SCALE GENOMIC DNA]</scope>
    <source>
        <strain evidence="2 3">HMF7605</strain>
    </source>
</reference>
<evidence type="ECO:0000259" key="1">
    <source>
        <dbReference type="Pfam" id="PF03167"/>
    </source>
</evidence>
<dbReference type="OrthoDB" id="7107805at2"/>
<dbReference type="Gene3D" id="3.40.470.10">
    <property type="entry name" value="Uracil-DNA glycosylase-like domain"/>
    <property type="match status" value="1"/>
</dbReference>
<dbReference type="EMBL" id="PYFT01000001">
    <property type="protein sequence ID" value="PSR54712.1"/>
    <property type="molecule type" value="Genomic_DNA"/>
</dbReference>
<dbReference type="InterPro" id="IPR032579">
    <property type="entry name" value="Phe_SMUG2-like"/>
</dbReference>
<evidence type="ECO:0000313" key="2">
    <source>
        <dbReference type="EMBL" id="PSR54712.1"/>
    </source>
</evidence>
<dbReference type="RefSeq" id="WP_106930637.1">
    <property type="nucleotide sequence ID" value="NZ_PYFT01000001.1"/>
</dbReference>
<keyword evidence="3" id="KW-1185">Reference proteome</keyword>
<dbReference type="Pfam" id="PF03167">
    <property type="entry name" value="UDG"/>
    <property type="match status" value="1"/>
</dbReference>
<dbReference type="AlphaFoldDB" id="A0A2T2YGV1"/>
<accession>A0A2T2YGV1</accession>
<sequence length="231" mass="26486">MTTFADKVIQFNASLEFTGQLPVGITILNPFKADKTIMPVVTEFYQKFYNDTHARHMILGINPGRFGGGVTGVPFTDSKRLKQECGISYSGKETHEPSSVFVYDVIQAYGGPTAFYQKFYINSICPLGFTAPGKNGTEVNYNYYDNSELTKAVHDFIVQSIRKQLDFGIKTDVCFCFGTGKNEKFLRQLNQKYQFFETIVPLEHPRFVMQYKIKSKQFYMDKYLLAFYQAN</sequence>
<dbReference type="CDD" id="cd19375">
    <property type="entry name" value="UDG-F3-like_SMUG2"/>
    <property type="match status" value="1"/>
</dbReference>
<feature type="domain" description="Uracil-DNA glycosylase-like" evidence="1">
    <location>
        <begin position="47"/>
        <end position="224"/>
    </location>
</feature>
<name>A0A2T2YGV1_9BACT</name>
<gene>
    <name evidence="2" type="ORF">AHMF7605_14945</name>
</gene>
<dbReference type="InterPro" id="IPR005122">
    <property type="entry name" value="Uracil-DNA_glycosylase-like"/>
</dbReference>
<dbReference type="InterPro" id="IPR036895">
    <property type="entry name" value="Uracil-DNA_glycosylase-like_sf"/>
</dbReference>
<dbReference type="SUPFAM" id="SSF52141">
    <property type="entry name" value="Uracil-DNA glycosylase-like"/>
    <property type="match status" value="1"/>
</dbReference>
<evidence type="ECO:0000313" key="3">
    <source>
        <dbReference type="Proteomes" id="UP000240357"/>
    </source>
</evidence>
<dbReference type="Proteomes" id="UP000240357">
    <property type="component" value="Unassembled WGS sequence"/>
</dbReference>
<organism evidence="2 3">
    <name type="scientific">Adhaeribacter arboris</name>
    <dbReference type="NCBI Taxonomy" id="2072846"/>
    <lineage>
        <taxon>Bacteria</taxon>
        <taxon>Pseudomonadati</taxon>
        <taxon>Bacteroidota</taxon>
        <taxon>Cytophagia</taxon>
        <taxon>Cytophagales</taxon>
        <taxon>Hymenobacteraceae</taxon>
        <taxon>Adhaeribacter</taxon>
    </lineage>
</organism>
<comment type="caution">
    <text evidence="2">The sequence shown here is derived from an EMBL/GenBank/DDBJ whole genome shotgun (WGS) entry which is preliminary data.</text>
</comment>
<proteinExistence type="predicted"/>
<protein>
    <submittedName>
        <fullName evidence="2">DUF4918 domain-containing protein</fullName>
    </submittedName>
</protein>